<dbReference type="InterPro" id="IPR023210">
    <property type="entry name" value="NADP_OxRdtase_dom"/>
</dbReference>
<feature type="domain" description="NADP-dependent oxidoreductase" evidence="1">
    <location>
        <begin position="15"/>
        <end position="289"/>
    </location>
</feature>
<organism evidence="2">
    <name type="scientific">marine metagenome</name>
    <dbReference type="NCBI Taxonomy" id="408172"/>
    <lineage>
        <taxon>unclassified sequences</taxon>
        <taxon>metagenomes</taxon>
        <taxon>ecological metagenomes</taxon>
    </lineage>
</organism>
<evidence type="ECO:0000259" key="1">
    <source>
        <dbReference type="Pfam" id="PF00248"/>
    </source>
</evidence>
<dbReference type="PANTHER" id="PTHR43312">
    <property type="entry name" value="D-THREO-ALDOSE 1-DEHYDROGENASE"/>
    <property type="match status" value="1"/>
</dbReference>
<evidence type="ECO:0000313" key="2">
    <source>
        <dbReference type="EMBL" id="SVC46274.1"/>
    </source>
</evidence>
<dbReference type="Gene3D" id="3.20.20.100">
    <property type="entry name" value="NADP-dependent oxidoreductase domain"/>
    <property type="match status" value="1"/>
</dbReference>
<proteinExistence type="predicted"/>
<name>A0A382MBF7_9ZZZZ</name>
<dbReference type="Pfam" id="PF00248">
    <property type="entry name" value="Aldo_ket_red"/>
    <property type="match status" value="1"/>
</dbReference>
<dbReference type="PANTHER" id="PTHR43312:SF1">
    <property type="entry name" value="NADP-DEPENDENT OXIDOREDUCTASE DOMAIN-CONTAINING PROTEIN"/>
    <property type="match status" value="1"/>
</dbReference>
<sequence length="311" mass="35009">MIYNNFGKTNEKISRLGIGLAEIGFELGASGYPQVEKLLNFALDNGINFLDTAAGYNESEKLIGEAVNDRRNEFFLATKAGTGSTNSSDSEWDYIKIKNSIENSLKNLKTDYIDLVQLHSCDEHILQKGDVIRALQDAQLEGKTRFIGYSGDNIAAKWAVNSNIFDTLQTSYNIADQRARTKNILKDANKKKLGIIAKRPIANGSLSGVIRKNQNWSGTYNDSYGKPYFDRLEILCDSLDENLSDIDPIELSMAFSLYRTEIDVLIIGSKNIKHVESNINFVESNVSKYDKLIRIFETSFEINDNDWIQLT</sequence>
<dbReference type="InterPro" id="IPR036812">
    <property type="entry name" value="NAD(P)_OxRdtase_dom_sf"/>
</dbReference>
<dbReference type="CDD" id="cd19095">
    <property type="entry name" value="AKR_PA4992-like"/>
    <property type="match status" value="1"/>
</dbReference>
<dbReference type="EMBL" id="UINC01092573">
    <property type="protein sequence ID" value="SVC46274.1"/>
    <property type="molecule type" value="Genomic_DNA"/>
</dbReference>
<accession>A0A382MBF7</accession>
<dbReference type="InterPro" id="IPR053135">
    <property type="entry name" value="AKR2_Oxidoreductase"/>
</dbReference>
<protein>
    <recommendedName>
        <fullName evidence="1">NADP-dependent oxidoreductase domain-containing protein</fullName>
    </recommendedName>
</protein>
<reference evidence="2" key="1">
    <citation type="submission" date="2018-05" db="EMBL/GenBank/DDBJ databases">
        <authorList>
            <person name="Lanie J.A."/>
            <person name="Ng W.-L."/>
            <person name="Kazmierczak K.M."/>
            <person name="Andrzejewski T.M."/>
            <person name="Davidsen T.M."/>
            <person name="Wayne K.J."/>
            <person name="Tettelin H."/>
            <person name="Glass J.I."/>
            <person name="Rusch D."/>
            <person name="Podicherti R."/>
            <person name="Tsui H.-C.T."/>
            <person name="Winkler M.E."/>
        </authorList>
    </citation>
    <scope>NUCLEOTIDE SEQUENCE</scope>
</reference>
<gene>
    <name evidence="2" type="ORF">METZ01_LOCUS299128</name>
</gene>
<dbReference type="AlphaFoldDB" id="A0A382MBF7"/>
<dbReference type="SUPFAM" id="SSF51430">
    <property type="entry name" value="NAD(P)-linked oxidoreductase"/>
    <property type="match status" value="1"/>
</dbReference>